<dbReference type="EMBL" id="JASNWA010000007">
    <property type="protein sequence ID" value="KAK3173109.1"/>
    <property type="molecule type" value="Genomic_DNA"/>
</dbReference>
<gene>
    <name evidence="1" type="ORF">OEA41_006438</name>
</gene>
<evidence type="ECO:0000313" key="1">
    <source>
        <dbReference type="EMBL" id="KAK3173109.1"/>
    </source>
</evidence>
<dbReference type="AlphaFoldDB" id="A0AAE0DKH3"/>
<proteinExistence type="predicted"/>
<keyword evidence="2" id="KW-1185">Reference proteome</keyword>
<organism evidence="1 2">
    <name type="scientific">Lepraria neglecta</name>
    <dbReference type="NCBI Taxonomy" id="209136"/>
    <lineage>
        <taxon>Eukaryota</taxon>
        <taxon>Fungi</taxon>
        <taxon>Dikarya</taxon>
        <taxon>Ascomycota</taxon>
        <taxon>Pezizomycotina</taxon>
        <taxon>Lecanoromycetes</taxon>
        <taxon>OSLEUM clade</taxon>
        <taxon>Lecanoromycetidae</taxon>
        <taxon>Lecanorales</taxon>
        <taxon>Lecanorineae</taxon>
        <taxon>Stereocaulaceae</taxon>
        <taxon>Lepraria</taxon>
    </lineage>
</organism>
<dbReference type="InterPro" id="IPR022198">
    <property type="entry name" value="DUF3723"/>
</dbReference>
<accession>A0AAE0DKH3</accession>
<protein>
    <submittedName>
        <fullName evidence="1">Uncharacterized protein</fullName>
    </submittedName>
</protein>
<evidence type="ECO:0000313" key="2">
    <source>
        <dbReference type="Proteomes" id="UP001276659"/>
    </source>
</evidence>
<sequence>MRREDRNAIGRVDQATIRALELTAPQASTLDAKSLRGQLLSGTIFNDFTEQERERIWDRLPAVDSLIPSLFTFFKDIKTLEVYADCLKRLTHICLRDTVSTVIEDIFKGANQQAHQALVQVTESIFASRPASSTDQVELGCRQLYAFAMRYYFDIPRESKRKDLLARQAIKADRKVLRGFAKLAVRLGFESPEITALRQYHHSMIFSSKRAKPALVTDGPGESKKRRYSLPRTKANEADRVFLFIDNLYDTSQKQGKGITSFFVRKSVFLKFYSRLGLAPSALNPYTHLQLAANQGHRRTEGMEIDSEFAQGGEEEIERPVVVQQEQEQDLNPYTHLYLIGHRRTEVVEVDSELAQGAGE</sequence>
<dbReference type="Proteomes" id="UP001276659">
    <property type="component" value="Unassembled WGS sequence"/>
</dbReference>
<dbReference type="Pfam" id="PF12520">
    <property type="entry name" value="DUF3723"/>
    <property type="match status" value="2"/>
</dbReference>
<name>A0AAE0DKH3_9LECA</name>
<reference evidence="1" key="1">
    <citation type="submission" date="2022-11" db="EMBL/GenBank/DDBJ databases">
        <title>Chromosomal genome sequence assembly and mating type (MAT) locus characterization of the leprose asexual lichenized fungus Lepraria neglecta (Nyl.) Erichsen.</title>
        <authorList>
            <person name="Allen J.L."/>
            <person name="Pfeffer B."/>
        </authorList>
    </citation>
    <scope>NUCLEOTIDE SEQUENCE</scope>
    <source>
        <strain evidence="1">Allen 5258</strain>
    </source>
</reference>
<comment type="caution">
    <text evidence="1">The sequence shown here is derived from an EMBL/GenBank/DDBJ whole genome shotgun (WGS) entry which is preliminary data.</text>
</comment>